<dbReference type="Pfam" id="PF01544">
    <property type="entry name" value="CorA"/>
    <property type="match status" value="1"/>
</dbReference>
<dbReference type="InterPro" id="IPR045863">
    <property type="entry name" value="CorA_TM1_TM2"/>
</dbReference>
<dbReference type="GO" id="GO:0005886">
    <property type="term" value="C:plasma membrane"/>
    <property type="evidence" value="ECO:0007669"/>
    <property type="project" value="UniProtKB-SubCell"/>
</dbReference>
<dbReference type="PANTHER" id="PTHR46494:SF1">
    <property type="entry name" value="CORA FAMILY METAL ION TRANSPORTER (EUROFUNG)"/>
    <property type="match status" value="1"/>
</dbReference>
<evidence type="ECO:0000256" key="3">
    <source>
        <dbReference type="ARBA" id="ARBA00022448"/>
    </source>
</evidence>
<keyword evidence="6 12" id="KW-0460">Magnesium</keyword>
<dbReference type="EMBL" id="CAJHIS010000002">
    <property type="protein sequence ID" value="CAD6491401.1"/>
    <property type="molecule type" value="Genomic_DNA"/>
</dbReference>
<dbReference type="Gene3D" id="1.20.58.340">
    <property type="entry name" value="Magnesium transport protein CorA, transmembrane region"/>
    <property type="match status" value="2"/>
</dbReference>
<evidence type="ECO:0000256" key="7">
    <source>
        <dbReference type="ARBA" id="ARBA00022989"/>
    </source>
</evidence>
<feature type="transmembrane region" description="Helical" evidence="12">
    <location>
        <begin position="304"/>
        <end position="324"/>
    </location>
</feature>
<comment type="caution">
    <text evidence="13">The sequence shown here is derived from an EMBL/GenBank/DDBJ whole genome shotgun (WGS) entry which is preliminary data.</text>
</comment>
<dbReference type="CDD" id="cd12828">
    <property type="entry name" value="TmCorA-like_1"/>
    <property type="match status" value="1"/>
</dbReference>
<sequence length="330" mass="38435">MKITAVKYSDMMQHIYELKSLEEIPALQEENFVLWIDITEPTIKELSPLKNLFEFHPLAIEDSVQMDERPKVDDYDEYLFVIAKTINVVEGDISTRQLSIFVSKYVLITIHEKQLNIIDELKEKILRKKPFILKGKEDFLLYRILDGVVDNYITVIEDFEDKIDEIDEEILENPTGRSMKKIRQLIRQVRHIHSIVRGQRDAVSKLNRIDTLLIKPETRIYFRDVYDHTVSLLDSIENIRANAGEALEVYHSSLANKMNEIMKVLTIIATIFIPLTFVTGIYGMNFQGGGTDNPLNMPELYLPYGYVFILMVMATMSISMVIYFNRKGWL</sequence>
<dbReference type="PANTHER" id="PTHR46494">
    <property type="entry name" value="CORA FAMILY METAL ION TRANSPORTER (EUROFUNG)"/>
    <property type="match status" value="1"/>
</dbReference>
<dbReference type="SUPFAM" id="SSF144083">
    <property type="entry name" value="Magnesium transport protein CorA, transmembrane region"/>
    <property type="match status" value="1"/>
</dbReference>
<dbReference type="InterPro" id="IPR004488">
    <property type="entry name" value="Mg/Co-transport_prot_CorA"/>
</dbReference>
<reference evidence="13" key="1">
    <citation type="submission" date="2020-10" db="EMBL/GenBank/DDBJ databases">
        <authorList>
            <person name="Hahn C.J."/>
            <person name="Laso-Perez R."/>
            <person name="Vulcano F."/>
            <person name="Vaziourakis K.-M."/>
            <person name="Stokke R."/>
            <person name="Steen I.H."/>
            <person name="Teske A."/>
            <person name="Boetius A."/>
            <person name="Liebeke M."/>
            <person name="Amann R."/>
            <person name="Knittel K."/>
        </authorList>
    </citation>
    <scope>NUCLEOTIDE SEQUENCE</scope>
    <source>
        <strain evidence="13">Gfbio:e3339647-f889-4370-9287-4fb5cb688e4c:AG392D22_GoMArc1</strain>
    </source>
</reference>
<dbReference type="NCBIfam" id="TIGR00383">
    <property type="entry name" value="corA"/>
    <property type="match status" value="1"/>
</dbReference>
<dbReference type="FunFam" id="1.20.58.340:FF:000004">
    <property type="entry name" value="Magnesium transport protein CorA"/>
    <property type="match status" value="1"/>
</dbReference>
<dbReference type="GO" id="GO:0015095">
    <property type="term" value="F:magnesium ion transmembrane transporter activity"/>
    <property type="evidence" value="ECO:0007669"/>
    <property type="project" value="UniProtKB-UniRule"/>
</dbReference>
<dbReference type="InterPro" id="IPR045861">
    <property type="entry name" value="CorA_cytoplasmic_dom"/>
</dbReference>
<evidence type="ECO:0000256" key="4">
    <source>
        <dbReference type="ARBA" id="ARBA00022475"/>
    </source>
</evidence>
<proteinExistence type="inferred from homology"/>
<keyword evidence="9 12" id="KW-0472">Membrane</keyword>
<name>A0A811T4X5_9EURY</name>
<dbReference type="Proteomes" id="UP000634805">
    <property type="component" value="Unassembled WGS sequence"/>
</dbReference>
<keyword evidence="8 12" id="KW-0406">Ion transport</keyword>
<dbReference type="InterPro" id="IPR002523">
    <property type="entry name" value="MgTranspt_CorA/ZnTranspt_ZntB"/>
</dbReference>
<organism evidence="13 14">
    <name type="scientific">Candidatus Argoarchaeum ethanivorans</name>
    <dbReference type="NCBI Taxonomy" id="2608793"/>
    <lineage>
        <taxon>Archaea</taxon>
        <taxon>Methanobacteriati</taxon>
        <taxon>Methanobacteriota</taxon>
        <taxon>Stenosarchaea group</taxon>
        <taxon>Methanomicrobia</taxon>
        <taxon>Methanosarcinales</taxon>
        <taxon>Methanosarcinales incertae sedis</taxon>
        <taxon>GOM Arc I cluster</taxon>
        <taxon>Candidatus Argoarchaeum</taxon>
    </lineage>
</organism>
<protein>
    <recommendedName>
        <fullName evidence="12">Magnesium transport protein CorA</fullName>
    </recommendedName>
</protein>
<comment type="subcellular location">
    <subcellularLocation>
        <location evidence="1">Cell membrane</location>
        <topology evidence="1">Multi-pass membrane protein</topology>
    </subcellularLocation>
    <subcellularLocation>
        <location evidence="12">Membrane</location>
        <topology evidence="12">Multi-pass membrane protein</topology>
    </subcellularLocation>
</comment>
<evidence type="ECO:0000256" key="8">
    <source>
        <dbReference type="ARBA" id="ARBA00023065"/>
    </source>
</evidence>
<dbReference type="GO" id="GO:0050897">
    <property type="term" value="F:cobalt ion binding"/>
    <property type="evidence" value="ECO:0007669"/>
    <property type="project" value="TreeGrafter"/>
</dbReference>
<comment type="function">
    <text evidence="11">Mediates influx of magnesium ions. Alternates between open and closed states. Activated by low cytoplasmic Mg(2+) levels. Inactive when cytoplasmic Mg(2+) levels are high.</text>
</comment>
<keyword evidence="7 12" id="KW-1133">Transmembrane helix</keyword>
<dbReference type="SUPFAM" id="SSF143865">
    <property type="entry name" value="CorA soluble domain-like"/>
    <property type="match status" value="1"/>
</dbReference>
<comment type="catalytic activity">
    <reaction evidence="10">
        <text>Mg(2+)(in) = Mg(2+)(out)</text>
        <dbReference type="Rhea" id="RHEA:29827"/>
        <dbReference type="ChEBI" id="CHEBI:18420"/>
    </reaction>
</comment>
<evidence type="ECO:0000313" key="13">
    <source>
        <dbReference type="EMBL" id="CAD6491401.1"/>
    </source>
</evidence>
<evidence type="ECO:0000256" key="10">
    <source>
        <dbReference type="ARBA" id="ARBA00034269"/>
    </source>
</evidence>
<dbReference type="Gene3D" id="3.30.460.20">
    <property type="entry name" value="CorA soluble domain-like"/>
    <property type="match status" value="1"/>
</dbReference>
<evidence type="ECO:0000256" key="9">
    <source>
        <dbReference type="ARBA" id="ARBA00023136"/>
    </source>
</evidence>
<evidence type="ECO:0000256" key="2">
    <source>
        <dbReference type="ARBA" id="ARBA00009765"/>
    </source>
</evidence>
<accession>A0A811T4X5</accession>
<evidence type="ECO:0000256" key="6">
    <source>
        <dbReference type="ARBA" id="ARBA00022842"/>
    </source>
</evidence>
<feature type="transmembrane region" description="Helical" evidence="12">
    <location>
        <begin position="264"/>
        <end position="284"/>
    </location>
</feature>
<evidence type="ECO:0000256" key="12">
    <source>
        <dbReference type="RuleBase" id="RU362010"/>
    </source>
</evidence>
<keyword evidence="5 12" id="KW-0812">Transmembrane</keyword>
<gene>
    <name evidence="12 13" type="primary">corA</name>
    <name evidence="13" type="ORF">EMLJLAPB_00137</name>
</gene>
<evidence type="ECO:0000313" key="14">
    <source>
        <dbReference type="Proteomes" id="UP000634805"/>
    </source>
</evidence>
<evidence type="ECO:0000256" key="11">
    <source>
        <dbReference type="ARBA" id="ARBA00045497"/>
    </source>
</evidence>
<comment type="similarity">
    <text evidence="2 12">Belongs to the CorA metal ion transporter (MIT) (TC 1.A.35) family.</text>
</comment>
<evidence type="ECO:0000256" key="5">
    <source>
        <dbReference type="ARBA" id="ARBA00022692"/>
    </source>
</evidence>
<dbReference type="AlphaFoldDB" id="A0A811T4X5"/>
<keyword evidence="3 12" id="KW-0813">Transport</keyword>
<dbReference type="GO" id="GO:0000287">
    <property type="term" value="F:magnesium ion binding"/>
    <property type="evidence" value="ECO:0007669"/>
    <property type="project" value="TreeGrafter"/>
</dbReference>
<keyword evidence="4 12" id="KW-1003">Cell membrane</keyword>
<evidence type="ECO:0000256" key="1">
    <source>
        <dbReference type="ARBA" id="ARBA00004651"/>
    </source>
</evidence>
<dbReference type="GO" id="GO:0015087">
    <property type="term" value="F:cobalt ion transmembrane transporter activity"/>
    <property type="evidence" value="ECO:0007669"/>
    <property type="project" value="UniProtKB-UniRule"/>
</dbReference>